<protein>
    <submittedName>
        <fullName evidence="2 3">Uncharacterized protein LOC106743216</fullName>
    </submittedName>
</protein>
<evidence type="ECO:0000313" key="1">
    <source>
        <dbReference type="Proteomes" id="UP000515204"/>
    </source>
</evidence>
<dbReference type="RefSeq" id="XP_014472333.1">
    <property type="nucleotide sequence ID" value="XM_014616847.1"/>
</dbReference>
<reference evidence="2 3" key="1">
    <citation type="submission" date="2025-04" db="UniProtKB">
        <authorList>
            <consortium name="RefSeq"/>
        </authorList>
    </citation>
    <scope>IDENTIFICATION</scope>
</reference>
<dbReference type="OrthoDB" id="7548642at2759"/>
<sequence>MTKNRTIRECYANLEYDEFDIQKARSQLSDLSETIFFPETYSKRFLEMATVIEKNLPLFQSYCRHVDIVSTIIEYLKYYSMKFVINEVEVSFDAFMELFNLVNTLFFICMRDYPMRLFISKLESKTFREQCIRSNMEHRDSDEHYEMIILEDSDLHAVVKEIRNFYFDKIWIQELLVPKLSSFMNECKAAHHFDIFRSKQELLDSTSHSEKLSIISIWSENIIAAKDLAAFLNRDVTFINTYMDFYGSIVLFPPKGKSDSSFSTLFQNTSTSTRKLGIFGPLSTRYNLFFDGMWQKPVEDTYWNNKGFLWANATNEDIKRCIAAAEKGAKIWSARSIDSRMQVLSKLAHTLECNNKFELTDIILKWTKSSHFYENSIMHPQSGRLEITEMRKPRGIIILKGKNLNVLFWQLTLALITGNSVIVLCNDVDCSLIPYCDMFSTSGIPPGVINMLSIEKMKDILYGNFKIDESLFFTQEGKENFCMKFTIPKIIVLPVK</sequence>
<dbReference type="Gene3D" id="3.40.605.10">
    <property type="entry name" value="Aldehyde Dehydrogenase, Chain A, domain 1"/>
    <property type="match status" value="2"/>
</dbReference>
<gene>
    <name evidence="2 3" type="primary">LOC106743216</name>
</gene>
<proteinExistence type="predicted"/>
<dbReference type="AlphaFoldDB" id="A0A6P3X203"/>
<dbReference type="KEGG" id="dqu:106743216"/>
<accession>A0A6P3X203</accession>
<dbReference type="InterPro" id="IPR016162">
    <property type="entry name" value="Ald_DH_N"/>
</dbReference>
<name>A0A6P3X203_DINQU</name>
<organism evidence="1 2">
    <name type="scientific">Dinoponera quadriceps</name>
    <name type="common">South American ant</name>
    <dbReference type="NCBI Taxonomy" id="609295"/>
    <lineage>
        <taxon>Eukaryota</taxon>
        <taxon>Metazoa</taxon>
        <taxon>Ecdysozoa</taxon>
        <taxon>Arthropoda</taxon>
        <taxon>Hexapoda</taxon>
        <taxon>Insecta</taxon>
        <taxon>Pterygota</taxon>
        <taxon>Neoptera</taxon>
        <taxon>Endopterygota</taxon>
        <taxon>Hymenoptera</taxon>
        <taxon>Apocrita</taxon>
        <taxon>Aculeata</taxon>
        <taxon>Formicoidea</taxon>
        <taxon>Formicidae</taxon>
        <taxon>Ponerinae</taxon>
        <taxon>Ponerini</taxon>
        <taxon>Dinoponera</taxon>
    </lineage>
</organism>
<evidence type="ECO:0000313" key="2">
    <source>
        <dbReference type="RefSeq" id="XP_014472333.1"/>
    </source>
</evidence>
<dbReference type="Proteomes" id="UP000515204">
    <property type="component" value="Unplaced"/>
</dbReference>
<dbReference type="SUPFAM" id="SSF53720">
    <property type="entry name" value="ALDH-like"/>
    <property type="match status" value="1"/>
</dbReference>
<dbReference type="GO" id="GO:0016491">
    <property type="term" value="F:oxidoreductase activity"/>
    <property type="evidence" value="ECO:0007669"/>
    <property type="project" value="InterPro"/>
</dbReference>
<dbReference type="InterPro" id="IPR016161">
    <property type="entry name" value="Ald_DH/histidinol_DH"/>
</dbReference>
<keyword evidence="1" id="KW-1185">Reference proteome</keyword>
<dbReference type="GeneID" id="106743216"/>
<dbReference type="RefSeq" id="XP_014472334.1">
    <property type="nucleotide sequence ID" value="XM_014616848.1"/>
</dbReference>
<evidence type="ECO:0000313" key="3">
    <source>
        <dbReference type="RefSeq" id="XP_014472334.1"/>
    </source>
</evidence>